<feature type="compositionally biased region" description="Polar residues" evidence="1">
    <location>
        <begin position="22"/>
        <end position="34"/>
    </location>
</feature>
<evidence type="ECO:0000256" key="1">
    <source>
        <dbReference type="SAM" id="MobiDB-lite"/>
    </source>
</evidence>
<evidence type="ECO:0000313" key="2">
    <source>
        <dbReference type="EMBL" id="PIL95977.1"/>
    </source>
</evidence>
<name>A0A2G8XLS2_TOXGO</name>
<feature type="compositionally biased region" description="Low complexity" evidence="1">
    <location>
        <begin position="48"/>
        <end position="74"/>
    </location>
</feature>
<accession>A0A2G8XLS2</accession>
<dbReference type="AlphaFoldDB" id="A0A2G8XLS2"/>
<reference evidence="2 3" key="1">
    <citation type="journal article" date="2016" name="Nat. Commun.">
        <title>Local admixture of amplified and diversified secreted pathogenesis determinants shapes mosaic Toxoplasma gondii genomes.</title>
        <authorList>
            <person name="Lorenzi H."/>
            <person name="Khan A."/>
            <person name="Behnke M.S."/>
            <person name="Namasivayam S."/>
            <person name="Swapna L.S."/>
            <person name="Hadjithomas M."/>
            <person name="Karamycheva S."/>
            <person name="Pinney D."/>
            <person name="Brunk B.P."/>
            <person name="Ajioka J.W."/>
            <person name="Ajzenberg D."/>
            <person name="Boothroyd J.C."/>
            <person name="Boyle J.P."/>
            <person name="Darde M.L."/>
            <person name="Diaz-Miranda M.A."/>
            <person name="Dubey J.P."/>
            <person name="Fritz H.M."/>
            <person name="Gennari S.M."/>
            <person name="Gregory B.D."/>
            <person name="Kim K."/>
            <person name="Saeij J.P."/>
            <person name="Su C."/>
            <person name="White M.W."/>
            <person name="Zhu X.Q."/>
            <person name="Howe D.K."/>
            <person name="Rosenthal B.M."/>
            <person name="Grigg M.E."/>
            <person name="Parkinson J."/>
            <person name="Liu L."/>
            <person name="Kissinger J.C."/>
            <person name="Roos D.S."/>
            <person name="Sibley L.D."/>
        </authorList>
    </citation>
    <scope>NUCLEOTIDE SEQUENCE [LARGE SCALE GENOMIC DNA]</scope>
    <source>
        <strain evidence="2 3">COUG</strain>
    </source>
</reference>
<feature type="region of interest" description="Disordered" evidence="1">
    <location>
        <begin position="1"/>
        <end position="74"/>
    </location>
</feature>
<evidence type="ECO:0000313" key="3">
    <source>
        <dbReference type="Proteomes" id="UP000236343"/>
    </source>
</evidence>
<protein>
    <submittedName>
        <fullName evidence="2">KRUF family protein</fullName>
    </submittedName>
</protein>
<sequence>MWEGRLASGDLLQEDPDEGSSSRETAPQPASKSDTTQGRRAGRRRGRQQGQAAGEGTAATGPSAPSVSSASPMSRLEGSLRGTLLGSSVALPDMGRVPYIKLAIENLRLEARRIEDRWRSLKQYVTSRIAICMLEENTRSPSPLVIRHWIRRARKQYSRVSGLRAVEAAHLQRVASDLERKAA</sequence>
<dbReference type="VEuPathDB" id="ToxoDB:TGCOUG_396370"/>
<proteinExistence type="predicted"/>
<feature type="non-terminal residue" evidence="2">
    <location>
        <position position="183"/>
    </location>
</feature>
<dbReference type="EMBL" id="AGQR02004464">
    <property type="protein sequence ID" value="PIL95977.1"/>
    <property type="molecule type" value="Genomic_DNA"/>
</dbReference>
<gene>
    <name evidence="2" type="ORF">TGCOUG_396370</name>
</gene>
<dbReference type="Proteomes" id="UP000236343">
    <property type="component" value="Unassembled WGS sequence"/>
</dbReference>
<comment type="caution">
    <text evidence="2">The sequence shown here is derived from an EMBL/GenBank/DDBJ whole genome shotgun (WGS) entry which is preliminary data.</text>
</comment>
<organism evidence="2 3">
    <name type="scientific">Toxoplasma gondii COUG</name>
    <dbReference type="NCBI Taxonomy" id="1074873"/>
    <lineage>
        <taxon>Eukaryota</taxon>
        <taxon>Sar</taxon>
        <taxon>Alveolata</taxon>
        <taxon>Apicomplexa</taxon>
        <taxon>Conoidasida</taxon>
        <taxon>Coccidia</taxon>
        <taxon>Eucoccidiorida</taxon>
        <taxon>Eimeriorina</taxon>
        <taxon>Sarcocystidae</taxon>
        <taxon>Toxoplasma</taxon>
    </lineage>
</organism>